<accession>A0AC60PQS2</accession>
<protein>
    <submittedName>
        <fullName evidence="1">Uncharacterized protein</fullName>
    </submittedName>
</protein>
<proteinExistence type="predicted"/>
<reference evidence="1 2" key="1">
    <citation type="journal article" date="2020" name="Cell">
        <title>Large-Scale Comparative Analyses of Tick Genomes Elucidate Their Genetic Diversity and Vector Capacities.</title>
        <authorList>
            <consortium name="Tick Genome and Microbiome Consortium (TIGMIC)"/>
            <person name="Jia N."/>
            <person name="Wang J."/>
            <person name="Shi W."/>
            <person name="Du L."/>
            <person name="Sun Y."/>
            <person name="Zhan W."/>
            <person name="Jiang J.F."/>
            <person name="Wang Q."/>
            <person name="Zhang B."/>
            <person name="Ji P."/>
            <person name="Bell-Sakyi L."/>
            <person name="Cui X.M."/>
            <person name="Yuan T.T."/>
            <person name="Jiang B.G."/>
            <person name="Yang W.F."/>
            <person name="Lam T.T."/>
            <person name="Chang Q.C."/>
            <person name="Ding S.J."/>
            <person name="Wang X.J."/>
            <person name="Zhu J.G."/>
            <person name="Ruan X.D."/>
            <person name="Zhao L."/>
            <person name="Wei J.T."/>
            <person name="Ye R.Z."/>
            <person name="Que T.C."/>
            <person name="Du C.H."/>
            <person name="Zhou Y.H."/>
            <person name="Cheng J.X."/>
            <person name="Dai P.F."/>
            <person name="Guo W.B."/>
            <person name="Han X.H."/>
            <person name="Huang E.J."/>
            <person name="Li L.F."/>
            <person name="Wei W."/>
            <person name="Gao Y.C."/>
            <person name="Liu J.Z."/>
            <person name="Shao H.Z."/>
            <person name="Wang X."/>
            <person name="Wang C.C."/>
            <person name="Yang T.C."/>
            <person name="Huo Q.B."/>
            <person name="Li W."/>
            <person name="Chen H.Y."/>
            <person name="Chen S.E."/>
            <person name="Zhou L.G."/>
            <person name="Ni X.B."/>
            <person name="Tian J.H."/>
            <person name="Sheng Y."/>
            <person name="Liu T."/>
            <person name="Pan Y.S."/>
            <person name="Xia L.Y."/>
            <person name="Li J."/>
            <person name="Zhao F."/>
            <person name="Cao W.C."/>
        </authorList>
    </citation>
    <scope>NUCLEOTIDE SEQUENCE [LARGE SCALE GENOMIC DNA]</scope>
    <source>
        <strain evidence="1">Iper-2018</strain>
    </source>
</reference>
<evidence type="ECO:0000313" key="1">
    <source>
        <dbReference type="EMBL" id="KAG0423322.1"/>
    </source>
</evidence>
<feature type="non-terminal residue" evidence="1">
    <location>
        <position position="92"/>
    </location>
</feature>
<keyword evidence="2" id="KW-1185">Reference proteome</keyword>
<gene>
    <name evidence="1" type="ORF">HPB47_000891</name>
</gene>
<dbReference type="Proteomes" id="UP000805193">
    <property type="component" value="Unassembled WGS sequence"/>
</dbReference>
<dbReference type="EMBL" id="JABSTQ010010113">
    <property type="protein sequence ID" value="KAG0423322.1"/>
    <property type="molecule type" value="Genomic_DNA"/>
</dbReference>
<comment type="caution">
    <text evidence="1">The sequence shown here is derived from an EMBL/GenBank/DDBJ whole genome shotgun (WGS) entry which is preliminary data.</text>
</comment>
<organism evidence="1 2">
    <name type="scientific">Ixodes persulcatus</name>
    <name type="common">Taiga tick</name>
    <dbReference type="NCBI Taxonomy" id="34615"/>
    <lineage>
        <taxon>Eukaryota</taxon>
        <taxon>Metazoa</taxon>
        <taxon>Ecdysozoa</taxon>
        <taxon>Arthropoda</taxon>
        <taxon>Chelicerata</taxon>
        <taxon>Arachnida</taxon>
        <taxon>Acari</taxon>
        <taxon>Parasitiformes</taxon>
        <taxon>Ixodida</taxon>
        <taxon>Ixodoidea</taxon>
        <taxon>Ixodidae</taxon>
        <taxon>Ixodinae</taxon>
        <taxon>Ixodes</taxon>
    </lineage>
</organism>
<evidence type="ECO:0000313" key="2">
    <source>
        <dbReference type="Proteomes" id="UP000805193"/>
    </source>
</evidence>
<name>A0AC60PQS2_IXOPE</name>
<sequence length="92" mass="9728">MPDSVPGVGEVRTKNQKAKEAKTNTASAGPSVRHIARNPLSKGEGVPFECLASGTHLLLLKACSDCTCMLKPPGVIAKDDHAMDPFDNPTEQ</sequence>